<evidence type="ECO:0000256" key="17">
    <source>
        <dbReference type="RuleBase" id="RU362083"/>
    </source>
</evidence>
<dbReference type="FunFam" id="2.70.150.10:FF:000042">
    <property type="entry name" value="Plasma membrane ATPase"/>
    <property type="match status" value="1"/>
</dbReference>
<feature type="compositionally biased region" description="Basic and acidic residues" evidence="18">
    <location>
        <begin position="987"/>
        <end position="997"/>
    </location>
</feature>
<feature type="transmembrane region" description="Helical" evidence="17">
    <location>
        <begin position="673"/>
        <end position="696"/>
    </location>
</feature>
<keyword evidence="5" id="KW-1003">Cell membrane</keyword>
<dbReference type="Gene3D" id="3.40.1110.10">
    <property type="entry name" value="Calcium-transporting ATPase, cytoplasmic domain N"/>
    <property type="match status" value="1"/>
</dbReference>
<keyword evidence="13 17" id="KW-1133">Transmembrane helix</keyword>
<evidence type="ECO:0000256" key="5">
    <source>
        <dbReference type="ARBA" id="ARBA00022475"/>
    </source>
</evidence>
<evidence type="ECO:0000256" key="2">
    <source>
        <dbReference type="ARBA" id="ARBA00004651"/>
    </source>
</evidence>
<feature type="transmembrane region" description="Helical" evidence="17">
    <location>
        <begin position="238"/>
        <end position="262"/>
    </location>
</feature>
<keyword evidence="12 17" id="KW-1278">Translocase</keyword>
<evidence type="ECO:0000256" key="14">
    <source>
        <dbReference type="ARBA" id="ARBA00023136"/>
    </source>
</evidence>
<evidence type="ECO:0000256" key="15">
    <source>
        <dbReference type="ARBA" id="ARBA00048122"/>
    </source>
</evidence>
<feature type="transmembrane region" description="Helical" evidence="17">
    <location>
        <begin position="639"/>
        <end position="661"/>
    </location>
</feature>
<feature type="transmembrane region" description="Helical" evidence="17">
    <location>
        <begin position="90"/>
        <end position="112"/>
    </location>
</feature>
<dbReference type="SUPFAM" id="SSF81665">
    <property type="entry name" value="Calcium ATPase, transmembrane domain M"/>
    <property type="match status" value="1"/>
</dbReference>
<evidence type="ECO:0000259" key="19">
    <source>
        <dbReference type="SMART" id="SM00831"/>
    </source>
</evidence>
<dbReference type="SFLD" id="SFLDF00027">
    <property type="entry name" value="p-type_atpase"/>
    <property type="match status" value="1"/>
</dbReference>
<evidence type="ECO:0000256" key="13">
    <source>
        <dbReference type="ARBA" id="ARBA00022989"/>
    </source>
</evidence>
<evidence type="ECO:0000256" key="11">
    <source>
        <dbReference type="ARBA" id="ARBA00022842"/>
    </source>
</evidence>
<comment type="subcellular location">
    <subcellularLocation>
        <location evidence="2 17">Cell membrane</location>
        <topology evidence="2 17">Multi-pass membrane protein</topology>
    </subcellularLocation>
</comment>
<dbReference type="SFLD" id="SFLDG00002">
    <property type="entry name" value="C1.7:_P-type_atpase_like"/>
    <property type="match status" value="1"/>
</dbReference>
<feature type="compositionally biased region" description="Basic and acidic residues" evidence="18">
    <location>
        <begin position="1"/>
        <end position="10"/>
    </location>
</feature>
<dbReference type="Pfam" id="PF00122">
    <property type="entry name" value="E1-E2_ATPase"/>
    <property type="match status" value="1"/>
</dbReference>
<keyword evidence="14 17" id="KW-0472">Membrane</keyword>
<evidence type="ECO:0000256" key="18">
    <source>
        <dbReference type="SAM" id="MobiDB-lite"/>
    </source>
</evidence>
<dbReference type="FunFam" id="3.40.50.1000:FF:000211">
    <property type="entry name" value="Plasma membrane ATPase"/>
    <property type="match status" value="1"/>
</dbReference>
<dbReference type="AlphaFoldDB" id="A0AAV1IAS5"/>
<dbReference type="InterPro" id="IPR001757">
    <property type="entry name" value="P_typ_ATPase"/>
</dbReference>
<evidence type="ECO:0000256" key="8">
    <source>
        <dbReference type="ARBA" id="ARBA00022723"/>
    </source>
</evidence>
<keyword evidence="17" id="KW-0813">Transport</keyword>
<accession>A0AAV1IAS5</accession>
<evidence type="ECO:0000256" key="4">
    <source>
        <dbReference type="ARBA" id="ARBA00012476"/>
    </source>
</evidence>
<dbReference type="EMBL" id="CAUYUE010000008">
    <property type="protein sequence ID" value="CAK0783125.1"/>
    <property type="molecule type" value="Genomic_DNA"/>
</dbReference>
<keyword evidence="21" id="KW-1185">Reference proteome</keyword>
<dbReference type="EC" id="7.1.2.1" evidence="4 17"/>
<dbReference type="SFLD" id="SFLDS00003">
    <property type="entry name" value="Haloacid_Dehalogenase"/>
    <property type="match status" value="1"/>
</dbReference>
<dbReference type="GO" id="GO:0016887">
    <property type="term" value="F:ATP hydrolysis activity"/>
    <property type="evidence" value="ECO:0007669"/>
    <property type="project" value="InterPro"/>
</dbReference>
<evidence type="ECO:0000256" key="3">
    <source>
        <dbReference type="ARBA" id="ARBA00008804"/>
    </source>
</evidence>
<keyword evidence="11 17" id="KW-0460">Magnesium</keyword>
<evidence type="ECO:0000256" key="7">
    <source>
        <dbReference type="ARBA" id="ARBA00022692"/>
    </source>
</evidence>
<evidence type="ECO:0000313" key="20">
    <source>
        <dbReference type="EMBL" id="CAK0783125.1"/>
    </source>
</evidence>
<dbReference type="PROSITE" id="PS00154">
    <property type="entry name" value="ATPASE_E1_E2"/>
    <property type="match status" value="1"/>
</dbReference>
<evidence type="ECO:0000256" key="10">
    <source>
        <dbReference type="ARBA" id="ARBA00022840"/>
    </source>
</evidence>
<dbReference type="PRINTS" id="PR00120">
    <property type="entry name" value="HATPASE"/>
</dbReference>
<keyword evidence="6" id="KW-0597">Phosphoprotein</keyword>
<dbReference type="GO" id="GO:0120029">
    <property type="term" value="P:proton export across plasma membrane"/>
    <property type="evidence" value="ECO:0007669"/>
    <property type="project" value="UniProtKB-UniRule"/>
</dbReference>
<dbReference type="PRINTS" id="PR00119">
    <property type="entry name" value="CATATPASE"/>
</dbReference>
<dbReference type="Proteomes" id="UP001314263">
    <property type="component" value="Unassembled WGS sequence"/>
</dbReference>
<dbReference type="InterPro" id="IPR044492">
    <property type="entry name" value="P_typ_ATPase_HD_dom"/>
</dbReference>
<dbReference type="Gene3D" id="1.20.1110.10">
    <property type="entry name" value="Calcium-transporting ATPase, transmembrane domain"/>
    <property type="match status" value="1"/>
</dbReference>
<dbReference type="InterPro" id="IPR018303">
    <property type="entry name" value="ATPase_P-typ_P_site"/>
</dbReference>
<name>A0AAV1IAS5_9CHLO</name>
<evidence type="ECO:0000313" key="21">
    <source>
        <dbReference type="Proteomes" id="UP001314263"/>
    </source>
</evidence>
<dbReference type="InterPro" id="IPR004014">
    <property type="entry name" value="ATPase_P-typ_cation-transptr_N"/>
</dbReference>
<comment type="catalytic activity">
    <reaction evidence="15 17">
        <text>ATP + H2O + H(+)(in) = ADP + phosphate + 2 H(+)(out)</text>
        <dbReference type="Rhea" id="RHEA:20852"/>
        <dbReference type="ChEBI" id="CHEBI:15377"/>
        <dbReference type="ChEBI" id="CHEBI:15378"/>
        <dbReference type="ChEBI" id="CHEBI:30616"/>
        <dbReference type="ChEBI" id="CHEBI:43474"/>
        <dbReference type="ChEBI" id="CHEBI:456216"/>
        <dbReference type="EC" id="7.1.2.1"/>
    </reaction>
</comment>
<keyword evidence="10 17" id="KW-0067">ATP-binding</keyword>
<comment type="similarity">
    <text evidence="3 17">Belongs to the cation transport ATPase (P-type) (TC 3.A.3) family. Type IIIA subfamily.</text>
</comment>
<dbReference type="Gene3D" id="2.70.150.10">
    <property type="entry name" value="Calcium-transporting ATPase, cytoplasmic transduction domain A"/>
    <property type="match status" value="1"/>
</dbReference>
<feature type="region of interest" description="Disordered" evidence="18">
    <location>
        <begin position="1"/>
        <end position="54"/>
    </location>
</feature>
<feature type="transmembrane region" description="Helical" evidence="17">
    <location>
        <begin position="274"/>
        <end position="297"/>
    </location>
</feature>
<protein>
    <recommendedName>
        <fullName evidence="16 17">Plasma membrane ATPase</fullName>
        <ecNumber evidence="4 17">7.1.2.1</ecNumber>
    </recommendedName>
</protein>
<dbReference type="CDD" id="cd02076">
    <property type="entry name" value="P-type_ATPase_H"/>
    <property type="match status" value="1"/>
</dbReference>
<evidence type="ECO:0000256" key="16">
    <source>
        <dbReference type="ARBA" id="ARBA00071631"/>
    </source>
</evidence>
<dbReference type="GO" id="GO:0005524">
    <property type="term" value="F:ATP binding"/>
    <property type="evidence" value="ECO:0007669"/>
    <property type="project" value="UniProtKB-UniRule"/>
</dbReference>
<dbReference type="InterPro" id="IPR023214">
    <property type="entry name" value="HAD_sf"/>
</dbReference>
<dbReference type="NCBIfam" id="TIGR01647">
    <property type="entry name" value="ATPase-IIIA_H"/>
    <property type="match status" value="1"/>
</dbReference>
<organism evidence="20 21">
    <name type="scientific">Coccomyxa viridis</name>
    <dbReference type="NCBI Taxonomy" id="1274662"/>
    <lineage>
        <taxon>Eukaryota</taxon>
        <taxon>Viridiplantae</taxon>
        <taxon>Chlorophyta</taxon>
        <taxon>core chlorophytes</taxon>
        <taxon>Trebouxiophyceae</taxon>
        <taxon>Trebouxiophyceae incertae sedis</taxon>
        <taxon>Coccomyxaceae</taxon>
        <taxon>Coccomyxa</taxon>
    </lineage>
</organism>
<evidence type="ECO:0000256" key="9">
    <source>
        <dbReference type="ARBA" id="ARBA00022741"/>
    </source>
</evidence>
<dbReference type="GO" id="GO:0046872">
    <property type="term" value="F:metal ion binding"/>
    <property type="evidence" value="ECO:0007669"/>
    <property type="project" value="UniProtKB-KW"/>
</dbReference>
<dbReference type="SUPFAM" id="SSF81653">
    <property type="entry name" value="Calcium ATPase, transduction domain A"/>
    <property type="match status" value="1"/>
</dbReference>
<keyword evidence="17" id="KW-0375">Hydrogen ion transport</keyword>
<dbReference type="Pfam" id="PF00702">
    <property type="entry name" value="Hydrolase"/>
    <property type="match status" value="1"/>
</dbReference>
<dbReference type="InterPro" id="IPR006534">
    <property type="entry name" value="P-type_ATPase_IIIA"/>
</dbReference>
<dbReference type="InterPro" id="IPR059000">
    <property type="entry name" value="ATPase_P-type_domA"/>
</dbReference>
<feature type="transmembrane region" description="Helical" evidence="17">
    <location>
        <begin position="65"/>
        <end position="84"/>
    </location>
</feature>
<keyword evidence="17" id="KW-0406">Ion transport</keyword>
<feature type="transmembrane region" description="Helical" evidence="17">
    <location>
        <begin position="832"/>
        <end position="850"/>
    </location>
</feature>
<dbReference type="InterPro" id="IPR008250">
    <property type="entry name" value="ATPase_P-typ_transduc_dom_A_sf"/>
</dbReference>
<dbReference type="GO" id="GO:0005886">
    <property type="term" value="C:plasma membrane"/>
    <property type="evidence" value="ECO:0007669"/>
    <property type="project" value="UniProtKB-SubCell"/>
</dbReference>
<feature type="transmembrane region" description="Helical" evidence="17">
    <location>
        <begin position="787"/>
        <end position="812"/>
    </location>
</feature>
<comment type="caution">
    <text evidence="20">The sequence shown here is derived from an EMBL/GenBank/DDBJ whole genome shotgun (WGS) entry which is preliminary data.</text>
</comment>
<dbReference type="NCBIfam" id="TIGR01494">
    <property type="entry name" value="ATPase_P-type"/>
    <property type="match status" value="2"/>
</dbReference>
<dbReference type="FunFam" id="3.40.1110.10:FF:000005">
    <property type="entry name" value="Plasma membrane ATPase"/>
    <property type="match status" value="1"/>
</dbReference>
<comment type="function">
    <text evidence="1">The plasma membrane ATPase of plants and fungi is a hydrogen ion pump. The proton gradient it generates drives the active transport of nutrients by H(+)-symport. The resulting external acidification and/or internal alkinization may mediate growth responses.</text>
</comment>
<evidence type="ECO:0000256" key="12">
    <source>
        <dbReference type="ARBA" id="ARBA00022967"/>
    </source>
</evidence>
<dbReference type="InterPro" id="IPR023298">
    <property type="entry name" value="ATPase_P-typ_TM_dom_sf"/>
</dbReference>
<dbReference type="GO" id="GO:0008553">
    <property type="term" value="F:P-type proton-exporting transporter activity"/>
    <property type="evidence" value="ECO:0007669"/>
    <property type="project" value="UniProtKB-UniRule"/>
</dbReference>
<dbReference type="Pfam" id="PF00690">
    <property type="entry name" value="Cation_ATPase_N"/>
    <property type="match status" value="1"/>
</dbReference>
<dbReference type="Gene3D" id="3.40.50.1000">
    <property type="entry name" value="HAD superfamily/HAD-like"/>
    <property type="match status" value="1"/>
</dbReference>
<dbReference type="InterPro" id="IPR023299">
    <property type="entry name" value="ATPase_P-typ_cyto_dom_N"/>
</dbReference>
<keyword evidence="7 17" id="KW-0812">Transmembrane</keyword>
<sequence>MLQPEKDVLDPHAANGAPSNNDYTASDEPSHFADPHSGGLSSSEAEQQLRVHGRNELEEKTTSKLLIFLKLLVMPMPIMIWLAVIVEAAIANWLDMIILLLIQFINASIGWYETTKAGDAVKALKASLKPQATVCRDGKWQSIDAALLVPGDLVLLGSGSHIPADCRVKEGMIDVDQSALTGESLPVTLRGGDAAQMGATVVRGETHAIVEQTGKNTFFGRTATLLQSVENLGNLQKILMRVVIVLLIISVVLCLIALIYLLADGEDFKHALGFIVVLLVASIPIAIEIVSTTTLALGSRQLAQQGAIVTRLTAIEEMAGMTLLCSDKTGTLTLNTMVIQADCPVFSEGEDQHSVLQAAALATKWWEPARDALDTMVLDAAKLHELEGFQHTDFVPFDPAVKRTEATIRAPSGQTFRVTKGAAHAVLGLVQTNKEIIASSVNQKVEEFGQRGIRCMAVARTDAGGQWHMLGLLTFLDPPRPDTRATLETALHYGVQTRMITGDNLLIARETAKALGMGTDIRTSELLPQMMDDGRMPPHLGRDYGHVILPADGFAQVFPDHKFLIVEALRQLGYNVGMTGDGVNDAPALKRADVGIAVSGATDAARASADIVLTEPGLSTIVDAIVIARRIFRRISNFLNYRIAATLQLLLFFFIAVFAFAPDQYNPRWPSFFQLPVLMLMLITLLNDGTLISIGYDNVIPNPRPDKWNLRVIFTIASVLGAVACLSSLLLLWACLDSHHPHSLFRRMHLPPIPYGKIITLIYLKVSISDFLTLFSSRTQGFFWTSAPAPLLTGAALFSLSLSTLLACVWPSSHAERNLPVRGLSRSGYKVWPLWVWIYCLVWWLIQDTLKVLTFKLLYAFDIFQIRSGSFTGKAGHGPGTESLLGIHVRADGGETELTKYTHEGVQHEVELGLSDLRRAYAELHEQLDLGPERQPPEEQQQIRQHLSQVRQAAASLERVAGAMARQAAVEHHGRDSRAAFTVGPVENRDQHREQRRSSASISF</sequence>
<keyword evidence="8" id="KW-0479">Metal-binding</keyword>
<reference evidence="20 21" key="1">
    <citation type="submission" date="2023-10" db="EMBL/GenBank/DDBJ databases">
        <authorList>
            <person name="Maclean D."/>
            <person name="Macfadyen A."/>
        </authorList>
    </citation>
    <scope>NUCLEOTIDE SEQUENCE [LARGE SCALE GENOMIC DNA]</scope>
</reference>
<dbReference type="SMART" id="SM00831">
    <property type="entry name" value="Cation_ATPase_N"/>
    <property type="match status" value="1"/>
</dbReference>
<dbReference type="PANTHER" id="PTHR42861">
    <property type="entry name" value="CALCIUM-TRANSPORTING ATPASE"/>
    <property type="match status" value="1"/>
</dbReference>
<dbReference type="SUPFAM" id="SSF56784">
    <property type="entry name" value="HAD-like"/>
    <property type="match status" value="1"/>
</dbReference>
<feature type="region of interest" description="Disordered" evidence="18">
    <location>
        <begin position="972"/>
        <end position="1004"/>
    </location>
</feature>
<gene>
    <name evidence="20" type="ORF">CVIRNUC_006320</name>
</gene>
<feature type="transmembrane region" description="Helical" evidence="17">
    <location>
        <begin position="708"/>
        <end position="734"/>
    </location>
</feature>
<keyword evidence="9 17" id="KW-0547">Nucleotide-binding</keyword>
<dbReference type="InterPro" id="IPR036412">
    <property type="entry name" value="HAD-like_sf"/>
</dbReference>
<evidence type="ECO:0000256" key="1">
    <source>
        <dbReference type="ARBA" id="ARBA00003417"/>
    </source>
</evidence>
<evidence type="ECO:0000256" key="6">
    <source>
        <dbReference type="ARBA" id="ARBA00022553"/>
    </source>
</evidence>
<proteinExistence type="inferred from homology"/>
<feature type="domain" description="Cation-transporting P-type ATPase N-terminal" evidence="19">
    <location>
        <begin position="10"/>
        <end position="92"/>
    </location>
</feature>